<dbReference type="EMBL" id="JBHUCP010000001">
    <property type="protein sequence ID" value="MFD1527971.1"/>
    <property type="molecule type" value="Genomic_DNA"/>
</dbReference>
<protein>
    <submittedName>
        <fullName evidence="7">Lipopolysaccharide biosynthesis protein</fullName>
    </submittedName>
</protein>
<evidence type="ECO:0000313" key="7">
    <source>
        <dbReference type="EMBL" id="MFD1527971.1"/>
    </source>
</evidence>
<dbReference type="PANTHER" id="PTHR30250:SF11">
    <property type="entry name" value="O-ANTIGEN TRANSPORTER-RELATED"/>
    <property type="match status" value="1"/>
</dbReference>
<feature type="transmembrane region" description="Helical" evidence="6">
    <location>
        <begin position="350"/>
        <end position="370"/>
    </location>
</feature>
<evidence type="ECO:0000256" key="6">
    <source>
        <dbReference type="SAM" id="Phobius"/>
    </source>
</evidence>
<evidence type="ECO:0000313" key="8">
    <source>
        <dbReference type="Proteomes" id="UP001597145"/>
    </source>
</evidence>
<name>A0ABW4FEE2_9PSEU</name>
<dbReference type="PANTHER" id="PTHR30250">
    <property type="entry name" value="PST FAMILY PREDICTED COLANIC ACID TRANSPORTER"/>
    <property type="match status" value="1"/>
</dbReference>
<keyword evidence="4 6" id="KW-1133">Transmembrane helix</keyword>
<feature type="transmembrane region" description="Helical" evidence="6">
    <location>
        <begin position="96"/>
        <end position="118"/>
    </location>
</feature>
<accession>A0ABW4FEE2</accession>
<feature type="transmembrane region" description="Helical" evidence="6">
    <location>
        <begin position="23"/>
        <end position="44"/>
    </location>
</feature>
<feature type="transmembrane region" description="Helical" evidence="6">
    <location>
        <begin position="376"/>
        <end position="396"/>
    </location>
</feature>
<reference evidence="8" key="1">
    <citation type="journal article" date="2019" name="Int. J. Syst. Evol. Microbiol.">
        <title>The Global Catalogue of Microorganisms (GCM) 10K type strain sequencing project: providing services to taxonomists for standard genome sequencing and annotation.</title>
        <authorList>
            <consortium name="The Broad Institute Genomics Platform"/>
            <consortium name="The Broad Institute Genome Sequencing Center for Infectious Disease"/>
            <person name="Wu L."/>
            <person name="Ma J."/>
        </authorList>
    </citation>
    <scope>NUCLEOTIDE SEQUENCE [LARGE SCALE GENOMIC DNA]</scope>
    <source>
        <strain evidence="8">JCM 12165</strain>
    </source>
</reference>
<comment type="caution">
    <text evidence="7">The sequence shown here is derived from an EMBL/GenBank/DDBJ whole genome shotgun (WGS) entry which is preliminary data.</text>
</comment>
<dbReference type="Proteomes" id="UP001597145">
    <property type="component" value="Unassembled WGS sequence"/>
</dbReference>
<evidence type="ECO:0000256" key="4">
    <source>
        <dbReference type="ARBA" id="ARBA00022989"/>
    </source>
</evidence>
<feature type="transmembrane region" description="Helical" evidence="6">
    <location>
        <begin position="130"/>
        <end position="150"/>
    </location>
</feature>
<dbReference type="InterPro" id="IPR050833">
    <property type="entry name" value="Poly_Biosynth_Transport"/>
</dbReference>
<feature type="transmembrane region" description="Helical" evidence="6">
    <location>
        <begin position="64"/>
        <end position="84"/>
    </location>
</feature>
<gene>
    <name evidence="7" type="ORF">ACFSCY_00785</name>
</gene>
<keyword evidence="3 6" id="KW-0812">Transmembrane</keyword>
<organism evidence="7 8">
    <name type="scientific">Pseudonocardia aurantiaca</name>
    <dbReference type="NCBI Taxonomy" id="75290"/>
    <lineage>
        <taxon>Bacteria</taxon>
        <taxon>Bacillati</taxon>
        <taxon>Actinomycetota</taxon>
        <taxon>Actinomycetes</taxon>
        <taxon>Pseudonocardiales</taxon>
        <taxon>Pseudonocardiaceae</taxon>
        <taxon>Pseudonocardia</taxon>
    </lineage>
</organism>
<evidence type="ECO:0000256" key="5">
    <source>
        <dbReference type="ARBA" id="ARBA00023136"/>
    </source>
</evidence>
<sequence length="408" mass="42389">MASGLLINVYLAIVARNLTAAEYAYFGAFWSLAQVAGFGMFLSIEQETARLLQTPGRPLGVLKAALITAAAMAVAQLAVVALGWPLLSEAFGGQAVTVVAMGVLCLVSAGQFVVRGALIGMDRLGRHAAIMVLDSALRVGLAALVATLITDAGSPAFVWTLVIAIGLAHAPQLVSLLMRRTRATTEPDPGAGWLGPRAVWGAVAPLLLGSLCAQVLLNGLPVLVTVLASSEIDATRAGQFVAVFTLTRVPLFLVVPLQSALLPLLTGALHAGDRATLHKLMRYLALGLLVLAGLAFGLGYLAGPWLAGLVFGPSYVLPSAHVALLAVGVAFYIGLVLVTQVLVASVRHRLVAWSWLSGMVVGGVVLALVQDLLLRAELAFLLGSAAGWLVGTALVLSERRERVLQSVA</sequence>
<feature type="transmembrane region" description="Helical" evidence="6">
    <location>
        <begin position="249"/>
        <end position="271"/>
    </location>
</feature>
<evidence type="ECO:0000256" key="1">
    <source>
        <dbReference type="ARBA" id="ARBA00004651"/>
    </source>
</evidence>
<feature type="transmembrane region" description="Helical" evidence="6">
    <location>
        <begin position="156"/>
        <end position="177"/>
    </location>
</feature>
<feature type="transmembrane region" description="Helical" evidence="6">
    <location>
        <begin position="322"/>
        <end position="343"/>
    </location>
</feature>
<evidence type="ECO:0000256" key="2">
    <source>
        <dbReference type="ARBA" id="ARBA00022475"/>
    </source>
</evidence>
<keyword evidence="5 6" id="KW-0472">Membrane</keyword>
<keyword evidence="2" id="KW-1003">Cell membrane</keyword>
<proteinExistence type="predicted"/>
<feature type="transmembrane region" description="Helical" evidence="6">
    <location>
        <begin position="198"/>
        <end position="217"/>
    </location>
</feature>
<evidence type="ECO:0000256" key="3">
    <source>
        <dbReference type="ARBA" id="ARBA00022692"/>
    </source>
</evidence>
<feature type="transmembrane region" description="Helical" evidence="6">
    <location>
        <begin position="283"/>
        <end position="302"/>
    </location>
</feature>
<keyword evidence="8" id="KW-1185">Reference proteome</keyword>
<dbReference type="RefSeq" id="WP_343971957.1">
    <property type="nucleotide sequence ID" value="NZ_BAAAJG010000003.1"/>
</dbReference>
<comment type="subcellular location">
    <subcellularLocation>
        <location evidence="1">Cell membrane</location>
        <topology evidence="1">Multi-pass membrane protein</topology>
    </subcellularLocation>
</comment>